<organism evidence="3 4">
    <name type="scientific">Lactobacillus taiwanensis</name>
    <dbReference type="NCBI Taxonomy" id="508451"/>
    <lineage>
        <taxon>Bacteria</taxon>
        <taxon>Bacillati</taxon>
        <taxon>Bacillota</taxon>
        <taxon>Bacilli</taxon>
        <taxon>Lactobacillales</taxon>
        <taxon>Lactobacillaceae</taxon>
        <taxon>Lactobacillus</taxon>
    </lineage>
</organism>
<dbReference type="InterPro" id="IPR003615">
    <property type="entry name" value="HNH_nuc"/>
</dbReference>
<dbReference type="SUPFAM" id="SSF54060">
    <property type="entry name" value="His-Me finger endonucleases"/>
    <property type="match status" value="1"/>
</dbReference>
<dbReference type="SMART" id="SM00507">
    <property type="entry name" value="HNHc"/>
    <property type="match status" value="1"/>
</dbReference>
<dbReference type="Pfam" id="PF13392">
    <property type="entry name" value="HNH_3"/>
    <property type="match status" value="1"/>
</dbReference>
<dbReference type="Proteomes" id="UP000216316">
    <property type="component" value="Unassembled WGS sequence"/>
</dbReference>
<dbReference type="RefSeq" id="WP_094496521.1">
    <property type="nucleotide sequence ID" value="NZ_NGNV01000044.1"/>
</dbReference>
<reference evidence="4 5" key="3">
    <citation type="submission" date="2017-09" db="EMBL/GenBank/DDBJ databases">
        <title>Tripartite evolution among Lactobacillus johnsonii, Lactobacillus taiwanensis, Lactobacillus reuteri and their rodent host.</title>
        <authorList>
            <person name="Wang T."/>
            <person name="Knowles S."/>
            <person name="Cheng C."/>
        </authorList>
    </citation>
    <scope>NUCLEOTIDE SEQUENCE [LARGE SCALE GENOMIC DNA]</scope>
    <source>
        <strain evidence="3 4">609q</strain>
        <strain evidence="2 5">609u</strain>
    </source>
</reference>
<protein>
    <recommendedName>
        <fullName evidence="1">HNH nuclease domain-containing protein</fullName>
    </recommendedName>
</protein>
<accession>A0A256LC53</accession>
<dbReference type="InterPro" id="IPR010902">
    <property type="entry name" value="NUMOD4"/>
</dbReference>
<dbReference type="AlphaFoldDB" id="A0A256LC53"/>
<evidence type="ECO:0000313" key="3">
    <source>
        <dbReference type="EMBL" id="OYR90995.1"/>
    </source>
</evidence>
<dbReference type="Proteomes" id="UP000215828">
    <property type="component" value="Unassembled WGS sequence"/>
</dbReference>
<dbReference type="InterPro" id="IPR044925">
    <property type="entry name" value="His-Me_finger_sf"/>
</dbReference>
<dbReference type="Gene3D" id="3.90.75.20">
    <property type="match status" value="1"/>
</dbReference>
<evidence type="ECO:0000259" key="1">
    <source>
        <dbReference type="SMART" id="SM00507"/>
    </source>
</evidence>
<dbReference type="EMBL" id="NGNX01000033">
    <property type="protein sequence ID" value="OYR90995.1"/>
    <property type="molecule type" value="Genomic_DNA"/>
</dbReference>
<proteinExistence type="predicted"/>
<evidence type="ECO:0000313" key="4">
    <source>
        <dbReference type="Proteomes" id="UP000215828"/>
    </source>
</evidence>
<dbReference type="EMBL" id="NGNV01000044">
    <property type="protein sequence ID" value="OYR87375.1"/>
    <property type="molecule type" value="Genomic_DNA"/>
</dbReference>
<dbReference type="GO" id="GO:0016788">
    <property type="term" value="F:hydrolase activity, acting on ester bonds"/>
    <property type="evidence" value="ECO:0007669"/>
    <property type="project" value="InterPro"/>
</dbReference>
<name>A0A256LC53_9LACO</name>
<keyword evidence="5" id="KW-1185">Reference proteome</keyword>
<sequence length="188" mass="21841">MLKQARTWKDIPGYEGLYRISTSGEIYSYPRKGNFGRNHFLKIRVDKGGYLRVLLSKNSKSKEMLVHRLVAKAFLPNPHNLPEVNHKDENTKNNNVSNLEWCTSKYNSNYGTRNKRMAKSLTNGPCSKQVAQYTLDGKFIKLWPSTMECDRNGYDFRNVSACCRGERTKAYGYRWFYLSKEGDEICLN</sequence>
<feature type="domain" description="HNH nuclease" evidence="1">
    <location>
        <begin position="60"/>
        <end position="108"/>
    </location>
</feature>
<gene>
    <name evidence="2" type="ORF">CBF53_07960</name>
    <name evidence="3" type="ORF">CBF70_07400</name>
</gene>
<dbReference type="InterPro" id="IPR036388">
    <property type="entry name" value="WH-like_DNA-bd_sf"/>
</dbReference>
<dbReference type="Gene3D" id="1.10.10.10">
    <property type="entry name" value="Winged helix-like DNA-binding domain superfamily/Winged helix DNA-binding domain"/>
    <property type="match status" value="1"/>
</dbReference>
<reference evidence="2 5" key="2">
    <citation type="submission" date="2017-05" db="EMBL/GenBank/DDBJ databases">
        <authorList>
            <person name="Lin X.B."/>
            <person name="Stothard P."/>
            <person name="Tasseva G."/>
            <person name="Walter J."/>
        </authorList>
    </citation>
    <scope>NUCLEOTIDE SEQUENCE [LARGE SCALE GENOMIC DNA]</scope>
    <source>
        <strain evidence="2 5">609u</strain>
    </source>
</reference>
<dbReference type="Pfam" id="PF07463">
    <property type="entry name" value="NUMOD4"/>
    <property type="match status" value="1"/>
</dbReference>
<comment type="caution">
    <text evidence="3">The sequence shown here is derived from an EMBL/GenBank/DDBJ whole genome shotgun (WGS) entry which is preliminary data.</text>
</comment>
<reference evidence="3 4" key="1">
    <citation type="submission" date="2017-04" db="EMBL/GenBank/DDBJ databases">
        <authorList>
            <person name="Afonso C.L."/>
            <person name="Miller P.J."/>
            <person name="Scott M.A."/>
            <person name="Spackman E."/>
            <person name="Goraichik I."/>
            <person name="Dimitrov K.M."/>
            <person name="Suarez D.L."/>
            <person name="Swayne D.E."/>
        </authorList>
    </citation>
    <scope>NUCLEOTIDE SEQUENCE [LARGE SCALE GENOMIC DNA]</scope>
    <source>
        <strain evidence="3 4">609q</strain>
    </source>
</reference>
<evidence type="ECO:0000313" key="2">
    <source>
        <dbReference type="EMBL" id="OYR87375.1"/>
    </source>
</evidence>
<evidence type="ECO:0000313" key="5">
    <source>
        <dbReference type="Proteomes" id="UP000216316"/>
    </source>
</evidence>